<feature type="region of interest" description="Disordered" evidence="1">
    <location>
        <begin position="32"/>
        <end position="58"/>
    </location>
</feature>
<evidence type="ECO:0000313" key="3">
    <source>
        <dbReference type="EMBL" id="UYP47101.1"/>
    </source>
</evidence>
<proteinExistence type="predicted"/>
<feature type="transmembrane region" description="Helical" evidence="2">
    <location>
        <begin position="6"/>
        <end position="26"/>
    </location>
</feature>
<accession>A0ABY6HWZ1</accession>
<evidence type="ECO:0000256" key="2">
    <source>
        <dbReference type="SAM" id="Phobius"/>
    </source>
</evidence>
<gene>
    <name evidence="3" type="ORF">NEF87_003386</name>
</gene>
<evidence type="ECO:0000256" key="1">
    <source>
        <dbReference type="SAM" id="MobiDB-lite"/>
    </source>
</evidence>
<reference evidence="3" key="1">
    <citation type="submission" date="2022-09" db="EMBL/GenBank/DDBJ databases">
        <title>Actin cytoskeleton and complex cell architecture in an #Asgard archaeon.</title>
        <authorList>
            <person name="Ponce Toledo R.I."/>
            <person name="Schleper C."/>
            <person name="Rodrigues Oliveira T."/>
            <person name="Wollweber F."/>
            <person name="Xu J."/>
            <person name="Rittmann S."/>
            <person name="Klingl A."/>
            <person name="Pilhofer M."/>
        </authorList>
    </citation>
    <scope>NUCLEOTIDE SEQUENCE</scope>
    <source>
        <strain evidence="3">B-35</strain>
    </source>
</reference>
<keyword evidence="2" id="KW-0812">Transmembrane</keyword>
<keyword evidence="2" id="KW-0472">Membrane</keyword>
<protein>
    <submittedName>
        <fullName evidence="3">Uncharacterized protein</fullName>
    </submittedName>
</protein>
<dbReference type="Proteomes" id="UP001208689">
    <property type="component" value="Chromosome"/>
</dbReference>
<feature type="compositionally biased region" description="Polar residues" evidence="1">
    <location>
        <begin position="37"/>
        <end position="48"/>
    </location>
</feature>
<dbReference type="EMBL" id="CP104013">
    <property type="protein sequence ID" value="UYP47101.1"/>
    <property type="molecule type" value="Genomic_DNA"/>
</dbReference>
<organism evidence="3 4">
    <name type="scientific">Candidatus Lokiarchaeum ossiferum</name>
    <dbReference type="NCBI Taxonomy" id="2951803"/>
    <lineage>
        <taxon>Archaea</taxon>
        <taxon>Promethearchaeati</taxon>
        <taxon>Promethearchaeota</taxon>
        <taxon>Promethearchaeia</taxon>
        <taxon>Promethearchaeales</taxon>
        <taxon>Promethearchaeaceae</taxon>
        <taxon>Candidatus Lokiarchaeum</taxon>
    </lineage>
</organism>
<keyword evidence="4" id="KW-1185">Reference proteome</keyword>
<evidence type="ECO:0000313" key="4">
    <source>
        <dbReference type="Proteomes" id="UP001208689"/>
    </source>
</evidence>
<keyword evidence="2" id="KW-1133">Transmembrane helix</keyword>
<sequence length="79" mass="8971">MTNAILVVGIIFLIVVVVGILGSWILDRKSKNRRMESQNIRQNPQDSENTLDEAKRRGNEDYQRNINQVISAGKTFKGI</sequence>
<name>A0ABY6HWZ1_9ARCH</name>